<feature type="compositionally biased region" description="Basic residues" evidence="1">
    <location>
        <begin position="250"/>
        <end position="262"/>
    </location>
</feature>
<organism evidence="3 4">
    <name type="scientific">Alectoria fallacina</name>
    <dbReference type="NCBI Taxonomy" id="1903189"/>
    <lineage>
        <taxon>Eukaryota</taxon>
        <taxon>Fungi</taxon>
        <taxon>Dikarya</taxon>
        <taxon>Ascomycota</taxon>
        <taxon>Pezizomycotina</taxon>
        <taxon>Lecanoromycetes</taxon>
        <taxon>OSLEUM clade</taxon>
        <taxon>Lecanoromycetidae</taxon>
        <taxon>Lecanorales</taxon>
        <taxon>Lecanorineae</taxon>
        <taxon>Parmeliaceae</taxon>
        <taxon>Alectoria</taxon>
    </lineage>
</organism>
<name>A0A8H3F522_9LECA</name>
<feature type="compositionally biased region" description="Polar residues" evidence="1">
    <location>
        <begin position="143"/>
        <end position="152"/>
    </location>
</feature>
<dbReference type="AlphaFoldDB" id="A0A8H3F522"/>
<accession>A0A8H3F522</accession>
<dbReference type="PANTHER" id="PTHR22306">
    <property type="entry name" value="CHROMOSOME 7 OPEN READING FRAME 50"/>
    <property type="match status" value="1"/>
</dbReference>
<feature type="compositionally biased region" description="Basic residues" evidence="1">
    <location>
        <begin position="546"/>
        <end position="557"/>
    </location>
</feature>
<reference evidence="3" key="1">
    <citation type="submission" date="2021-03" db="EMBL/GenBank/DDBJ databases">
        <authorList>
            <person name="Tagirdzhanova G."/>
        </authorList>
    </citation>
    <scope>NUCLEOTIDE SEQUENCE</scope>
</reference>
<protein>
    <recommendedName>
        <fullName evidence="2">WKF domain-containing protein</fullName>
    </recommendedName>
</protein>
<evidence type="ECO:0000256" key="1">
    <source>
        <dbReference type="SAM" id="MobiDB-lite"/>
    </source>
</evidence>
<feature type="region of interest" description="Disordered" evidence="1">
    <location>
        <begin position="25"/>
        <end position="189"/>
    </location>
</feature>
<feature type="region of interest" description="Disordered" evidence="1">
    <location>
        <begin position="223"/>
        <end position="273"/>
    </location>
</feature>
<evidence type="ECO:0000313" key="4">
    <source>
        <dbReference type="Proteomes" id="UP000664203"/>
    </source>
</evidence>
<proteinExistence type="predicted"/>
<gene>
    <name evidence="3" type="ORF">ALECFALPRED_011101</name>
</gene>
<dbReference type="Pfam" id="PF10180">
    <property type="entry name" value="WKF"/>
    <property type="match status" value="1"/>
</dbReference>
<keyword evidence="4" id="KW-1185">Reference proteome</keyword>
<feature type="compositionally biased region" description="Low complexity" evidence="1">
    <location>
        <begin position="237"/>
        <end position="246"/>
    </location>
</feature>
<dbReference type="PANTHER" id="PTHR22306:SF2">
    <property type="entry name" value="CHROMOSOME 7 OPEN READING FRAME 50"/>
    <property type="match status" value="1"/>
</dbReference>
<sequence length="626" mass="67469">MSPIPEPIQKLVPAWKKLGLKLKFAKEEPEDTQPRQNGTANCKKRKTSASDEGVVEYALIQGSAKKAKKSKPRAEEVGEAANGNGSSHEPRDVDKTRKKVKKLRHVASESAEAVNDDKSMKEPANFEQPPKKIKKSEVKADDSTVSANGNSGRTHEQGSSPPPTLRTTPASKGKSVSFTPDTKTKDGDSVKGLYKTWIAKQIAVDPSFDPSTVSPALRSVAPSIVASPESPSPASVPSPSTSISESSSKKATKPTKKAKTRLPKTSSGPGPPRFDPVLTYLTTHHTSPQNWKFSKPHQNQILKHLFSITHIPSSYDPALLSYIRGLEGTSARSRIRKEALSIVEEDEKWLASEPSETEKMENETVAQCNARRHRDYEAAVAIIKHRLREKEGEREERDWELLGEKEEWEERVRKRRRAEIVLWNVGEEEEAAEGDSVALTRRNAFGGNPGRPMKSGIAQLVQATRDPGPAPRLGRGVGMGMGGVEVIDAGGIARGSQGKKVVFGDDGAAQAGGTNNVNGFGRAHGFGQPNGANGAHAVKMSDAGMKPKRKRKRKRRTGVPDDDESSSESSSGSGSGNGENEDQQQQHQQQPHKVNTKRGANEPSGDETSSSGSGSGTSSSGDSDSE</sequence>
<feature type="domain" description="WKF" evidence="2">
    <location>
        <begin position="279"/>
        <end position="341"/>
    </location>
</feature>
<evidence type="ECO:0000259" key="2">
    <source>
        <dbReference type="Pfam" id="PF10180"/>
    </source>
</evidence>
<evidence type="ECO:0000313" key="3">
    <source>
        <dbReference type="EMBL" id="CAF9917310.1"/>
    </source>
</evidence>
<feature type="region of interest" description="Disordered" evidence="1">
    <location>
        <begin position="523"/>
        <end position="626"/>
    </location>
</feature>
<dbReference type="OrthoDB" id="10261563at2759"/>
<dbReference type="InterPro" id="IPR019327">
    <property type="entry name" value="WKF"/>
</dbReference>
<dbReference type="Proteomes" id="UP000664203">
    <property type="component" value="Unassembled WGS sequence"/>
</dbReference>
<dbReference type="EMBL" id="CAJPDR010000098">
    <property type="protein sequence ID" value="CAF9917310.1"/>
    <property type="molecule type" value="Genomic_DNA"/>
</dbReference>
<feature type="compositionally biased region" description="Basic residues" evidence="1">
    <location>
        <begin position="96"/>
        <end position="105"/>
    </location>
</feature>
<feature type="compositionally biased region" description="Low complexity" evidence="1">
    <location>
        <begin position="606"/>
        <end position="626"/>
    </location>
</feature>
<feature type="compositionally biased region" description="Polar residues" evidence="1">
    <location>
        <begin position="165"/>
        <end position="181"/>
    </location>
</feature>
<comment type="caution">
    <text evidence="3">The sequence shown here is derived from an EMBL/GenBank/DDBJ whole genome shotgun (WGS) entry which is preliminary data.</text>
</comment>